<accession>H6C1F2</accession>
<dbReference type="EMBL" id="JH226134">
    <property type="protein sequence ID" value="EHY57737.1"/>
    <property type="molecule type" value="Genomic_DNA"/>
</dbReference>
<keyword evidence="2" id="KW-1185">Reference proteome</keyword>
<organism evidence="1 2">
    <name type="scientific">Exophiala dermatitidis (strain ATCC 34100 / CBS 525.76 / NIH/UT8656)</name>
    <name type="common">Black yeast</name>
    <name type="synonym">Wangiella dermatitidis</name>
    <dbReference type="NCBI Taxonomy" id="858893"/>
    <lineage>
        <taxon>Eukaryota</taxon>
        <taxon>Fungi</taxon>
        <taxon>Dikarya</taxon>
        <taxon>Ascomycota</taxon>
        <taxon>Pezizomycotina</taxon>
        <taxon>Eurotiomycetes</taxon>
        <taxon>Chaetothyriomycetidae</taxon>
        <taxon>Chaetothyriales</taxon>
        <taxon>Herpotrichiellaceae</taxon>
        <taxon>Exophiala</taxon>
    </lineage>
</organism>
<name>H6C1F2_EXODN</name>
<evidence type="ECO:0000313" key="2">
    <source>
        <dbReference type="Proteomes" id="UP000007304"/>
    </source>
</evidence>
<dbReference type="VEuPathDB" id="FungiDB:HMPREF1120_05763"/>
<sequence length="72" mass="8151">MLLLSTSDTLLQTRLVLYYLQPLCPPRSSTVALEITTPGPLRRRRILQVVSTSSSHYKRPNCRSVSTTLESF</sequence>
<dbReference type="GeneID" id="20310402"/>
<reference evidence="1" key="1">
    <citation type="submission" date="2011-07" db="EMBL/GenBank/DDBJ databases">
        <title>The Genome Sequence of Exophiala (Wangiella) dermatitidis NIH/UT8656.</title>
        <authorList>
            <consortium name="The Broad Institute Genome Sequencing Platform"/>
            <person name="Cuomo C."/>
            <person name="Wang Z."/>
            <person name="Hunicke-Smith S."/>
            <person name="Szanislo P.J."/>
            <person name="Earl A."/>
            <person name="Young S.K."/>
            <person name="Zeng Q."/>
            <person name="Gargeya S."/>
            <person name="Fitzgerald M."/>
            <person name="Haas B."/>
            <person name="Abouelleil A."/>
            <person name="Alvarado L."/>
            <person name="Arachchi H.M."/>
            <person name="Berlin A."/>
            <person name="Brown A."/>
            <person name="Chapman S.B."/>
            <person name="Chen Z."/>
            <person name="Dunbar C."/>
            <person name="Freedman E."/>
            <person name="Gearin G."/>
            <person name="Gellesch M."/>
            <person name="Goldberg J."/>
            <person name="Griggs A."/>
            <person name="Gujja S."/>
            <person name="Heiman D."/>
            <person name="Howarth C."/>
            <person name="Larson L."/>
            <person name="Lui A."/>
            <person name="MacDonald P.J.P."/>
            <person name="Montmayeur A."/>
            <person name="Murphy C."/>
            <person name="Neiman D."/>
            <person name="Pearson M."/>
            <person name="Priest M."/>
            <person name="Roberts A."/>
            <person name="Saif S."/>
            <person name="Shea T."/>
            <person name="Shenoy N."/>
            <person name="Sisk P."/>
            <person name="Stolte C."/>
            <person name="Sykes S."/>
            <person name="Wortman J."/>
            <person name="Nusbaum C."/>
            <person name="Birren B."/>
        </authorList>
    </citation>
    <scope>NUCLEOTIDE SEQUENCE</scope>
    <source>
        <strain evidence="1">NIH/UT8656</strain>
    </source>
</reference>
<dbReference type="AlphaFoldDB" id="H6C1F2"/>
<gene>
    <name evidence="1" type="ORF">HMPREF1120_05763</name>
</gene>
<protein>
    <submittedName>
        <fullName evidence="1">Uncharacterized protein</fullName>
    </submittedName>
</protein>
<dbReference type="HOGENOM" id="CLU_2722235_0_0_1"/>
<evidence type="ECO:0000313" key="1">
    <source>
        <dbReference type="EMBL" id="EHY57737.1"/>
    </source>
</evidence>
<dbReference type="InParanoid" id="H6C1F2"/>
<dbReference type="Proteomes" id="UP000007304">
    <property type="component" value="Unassembled WGS sequence"/>
</dbReference>
<proteinExistence type="predicted"/>
<dbReference type="RefSeq" id="XP_009158198.1">
    <property type="nucleotide sequence ID" value="XM_009159950.1"/>
</dbReference>